<evidence type="ECO:0000256" key="2">
    <source>
        <dbReference type="ARBA" id="ARBA00022605"/>
    </source>
</evidence>
<dbReference type="CDD" id="cd07079">
    <property type="entry name" value="ALDH_F18-19_ProA-GPR"/>
    <property type="match status" value="1"/>
</dbReference>
<comment type="pathway">
    <text evidence="1 7">Amino-acid biosynthesis; L-proline biosynthesis; L-glutamate 5-semialdehyde from L-glutamate: step 2/2.</text>
</comment>
<dbReference type="InterPro" id="IPR016162">
    <property type="entry name" value="Ald_DH_N"/>
</dbReference>
<dbReference type="InterPro" id="IPR016161">
    <property type="entry name" value="Ald_DH/histidinol_DH"/>
</dbReference>
<comment type="subcellular location">
    <subcellularLocation>
        <location evidence="7">Cytoplasm</location>
    </subcellularLocation>
</comment>
<evidence type="ECO:0000259" key="8">
    <source>
        <dbReference type="Pfam" id="PF00171"/>
    </source>
</evidence>
<protein>
    <recommendedName>
        <fullName evidence="7">Gamma-glutamyl phosphate reductase</fullName>
        <shortName evidence="7">GPR</shortName>
        <ecNumber evidence="7">1.2.1.41</ecNumber>
    </recommendedName>
    <alternativeName>
        <fullName evidence="7">Glutamate-5-semialdehyde dehydrogenase</fullName>
    </alternativeName>
    <alternativeName>
        <fullName evidence="7">Glutamyl-gamma-semialdehyde dehydrogenase</fullName>
        <shortName evidence="7">GSA dehydrogenase</shortName>
    </alternativeName>
</protein>
<keyword evidence="3 7" id="KW-0641">Proline biosynthesis</keyword>
<comment type="catalytic activity">
    <reaction evidence="6 7">
        <text>L-glutamate 5-semialdehyde + phosphate + NADP(+) = L-glutamyl 5-phosphate + NADPH + H(+)</text>
        <dbReference type="Rhea" id="RHEA:19541"/>
        <dbReference type="ChEBI" id="CHEBI:15378"/>
        <dbReference type="ChEBI" id="CHEBI:43474"/>
        <dbReference type="ChEBI" id="CHEBI:57783"/>
        <dbReference type="ChEBI" id="CHEBI:58066"/>
        <dbReference type="ChEBI" id="CHEBI:58274"/>
        <dbReference type="ChEBI" id="CHEBI:58349"/>
        <dbReference type="EC" id="1.2.1.41"/>
    </reaction>
</comment>
<dbReference type="InterPro" id="IPR000965">
    <property type="entry name" value="GPR_dom"/>
</dbReference>
<dbReference type="PROSITE" id="PS01223">
    <property type="entry name" value="PROA"/>
    <property type="match status" value="1"/>
</dbReference>
<keyword evidence="5 7" id="KW-0560">Oxidoreductase</keyword>
<comment type="caution">
    <text evidence="9">The sequence shown here is derived from an EMBL/GenBank/DDBJ whole genome shotgun (WGS) entry which is preliminary data.</text>
</comment>
<name>A0ABX3KTJ6_SALCS</name>
<dbReference type="EC" id="1.2.1.41" evidence="7"/>
<evidence type="ECO:0000256" key="6">
    <source>
        <dbReference type="ARBA" id="ARBA00049024"/>
    </source>
</evidence>
<keyword evidence="4 7" id="KW-0521">NADP</keyword>
<reference evidence="10" key="1">
    <citation type="submission" date="2017-01" db="EMBL/GenBank/DDBJ databases">
        <title>Draft genome of the species Salinivibrio costicola subsp. alcaliphilus.</title>
        <authorList>
            <person name="Lopez-Hermoso C."/>
            <person name="De La Haba R."/>
            <person name="Sanchez-Porro C."/>
            <person name="Ventosa A."/>
        </authorList>
    </citation>
    <scope>NUCLEOTIDE SEQUENCE [LARGE SCALE GENOMIC DNA]</scope>
    <source>
        <strain evidence="10">CBH448</strain>
    </source>
</reference>
<dbReference type="EMBL" id="MUFR01000004">
    <property type="protein sequence ID" value="OOF35070.1"/>
    <property type="molecule type" value="Genomic_DNA"/>
</dbReference>
<evidence type="ECO:0000256" key="4">
    <source>
        <dbReference type="ARBA" id="ARBA00022857"/>
    </source>
</evidence>
<comment type="similarity">
    <text evidence="7">Belongs to the gamma-glutamyl phosphate reductase family.</text>
</comment>
<dbReference type="Pfam" id="PF00171">
    <property type="entry name" value="Aldedh"/>
    <property type="match status" value="1"/>
</dbReference>
<accession>A0ABX3KTJ6</accession>
<proteinExistence type="inferred from homology"/>
<dbReference type="PANTHER" id="PTHR11063">
    <property type="entry name" value="GLUTAMATE SEMIALDEHYDE DEHYDROGENASE"/>
    <property type="match status" value="1"/>
</dbReference>
<dbReference type="Gene3D" id="3.40.605.10">
    <property type="entry name" value="Aldehyde Dehydrogenase, Chain A, domain 1"/>
    <property type="match status" value="1"/>
</dbReference>
<evidence type="ECO:0000313" key="10">
    <source>
        <dbReference type="Proteomes" id="UP000189431"/>
    </source>
</evidence>
<sequence>MSLQTMGKSAKDAAYQLAITSTATKNQALAIIADELDAQQAAILAANQIDLAAAREAQMDAAMLDRLTLTPERLTNMAKDVRQVIALADPVGQQFDHKLLENGLSLSKRREPLGVIGVIYEARPNVTIDIAALCLKTGNASILRGGKETFATNQVLVNVIQTGLEKAGLPLASVQYIDKPDRALVSELLTLDDYVDMIIPRGGAGLHKMCKQNSTIPVIIGGFGISHLYVDHSADLDRAPEVILNAKADRPSACNALDTLLVHKDVAAQLFSRLVTLFNQHKLNVVAASSALPYLDGVEQLREAQTGDFDTEWLGPTLGVAVVDDVDQALAHMRTHNASHSDAILTNDLQSAEAFINGAGSAAVYVNASTRFTDGAQFGLGAEVAVSTQKLHARGPMGLEELTTYKWVGKADYLSRV</sequence>
<evidence type="ECO:0000256" key="5">
    <source>
        <dbReference type="ARBA" id="ARBA00023002"/>
    </source>
</evidence>
<evidence type="ECO:0000256" key="1">
    <source>
        <dbReference type="ARBA" id="ARBA00004985"/>
    </source>
</evidence>
<dbReference type="PIRSF" id="PIRSF000151">
    <property type="entry name" value="GPR"/>
    <property type="match status" value="1"/>
</dbReference>
<dbReference type="InterPro" id="IPR020593">
    <property type="entry name" value="G-glutamylP_reductase_CS"/>
</dbReference>
<feature type="domain" description="Aldehyde dehydrogenase" evidence="8">
    <location>
        <begin position="8"/>
        <end position="283"/>
    </location>
</feature>
<dbReference type="HAMAP" id="MF_00412">
    <property type="entry name" value="ProA"/>
    <property type="match status" value="1"/>
</dbReference>
<keyword evidence="10" id="KW-1185">Reference proteome</keyword>
<dbReference type="PANTHER" id="PTHR11063:SF8">
    <property type="entry name" value="DELTA-1-PYRROLINE-5-CARBOXYLATE SYNTHASE"/>
    <property type="match status" value="1"/>
</dbReference>
<keyword evidence="2 7" id="KW-0028">Amino-acid biosynthesis</keyword>
<dbReference type="Gene3D" id="3.40.309.10">
    <property type="entry name" value="Aldehyde Dehydrogenase, Chain A, domain 2"/>
    <property type="match status" value="1"/>
</dbReference>
<dbReference type="InterPro" id="IPR015590">
    <property type="entry name" value="Aldehyde_DH_dom"/>
</dbReference>
<dbReference type="InterPro" id="IPR012134">
    <property type="entry name" value="Glu-5-SA_DH"/>
</dbReference>
<dbReference type="Proteomes" id="UP000189431">
    <property type="component" value="Unassembled WGS sequence"/>
</dbReference>
<comment type="function">
    <text evidence="7">Catalyzes the NADPH-dependent reduction of L-glutamate 5-phosphate into L-glutamate 5-semialdehyde and phosphate. The product spontaneously undergoes cyclization to form 1-pyrroline-5-carboxylate.</text>
</comment>
<dbReference type="NCBIfam" id="NF001221">
    <property type="entry name" value="PRK00197.1"/>
    <property type="match status" value="1"/>
</dbReference>
<dbReference type="NCBIfam" id="TIGR00407">
    <property type="entry name" value="proA"/>
    <property type="match status" value="1"/>
</dbReference>
<organism evidence="9 10">
    <name type="scientific">Salinivibrio costicola subsp. alcaliphilus</name>
    <dbReference type="NCBI Taxonomy" id="272773"/>
    <lineage>
        <taxon>Bacteria</taxon>
        <taxon>Pseudomonadati</taxon>
        <taxon>Pseudomonadota</taxon>
        <taxon>Gammaproteobacteria</taxon>
        <taxon>Vibrionales</taxon>
        <taxon>Vibrionaceae</taxon>
        <taxon>Salinivibrio</taxon>
    </lineage>
</organism>
<evidence type="ECO:0000256" key="7">
    <source>
        <dbReference type="HAMAP-Rule" id="MF_00412"/>
    </source>
</evidence>
<dbReference type="InterPro" id="IPR016163">
    <property type="entry name" value="Ald_DH_C"/>
</dbReference>
<dbReference type="SUPFAM" id="SSF53720">
    <property type="entry name" value="ALDH-like"/>
    <property type="match status" value="1"/>
</dbReference>
<keyword evidence="7" id="KW-0963">Cytoplasm</keyword>
<gene>
    <name evidence="7" type="primary">proA</name>
    <name evidence="9" type="ORF">BZJ21_02150</name>
</gene>
<dbReference type="RefSeq" id="WP_077669012.1">
    <property type="nucleotide sequence ID" value="NZ_MUFR01000004.1"/>
</dbReference>
<evidence type="ECO:0000256" key="3">
    <source>
        <dbReference type="ARBA" id="ARBA00022650"/>
    </source>
</evidence>
<evidence type="ECO:0000313" key="9">
    <source>
        <dbReference type="EMBL" id="OOF35070.1"/>
    </source>
</evidence>